<name>A0A559IHT9_9BACL</name>
<evidence type="ECO:0000259" key="3">
    <source>
        <dbReference type="Pfam" id="PF13524"/>
    </source>
</evidence>
<feature type="compositionally biased region" description="Basic and acidic residues" evidence="1">
    <location>
        <begin position="1"/>
        <end position="16"/>
    </location>
</feature>
<gene>
    <name evidence="4" type="ORF">FPZ44_22100</name>
</gene>
<comment type="caution">
    <text evidence="4">The sequence shown here is derived from an EMBL/GenBank/DDBJ whole genome shotgun (WGS) entry which is preliminary data.</text>
</comment>
<dbReference type="RefSeq" id="WP_144994017.1">
    <property type="nucleotide sequence ID" value="NZ_VNJK01000004.1"/>
</dbReference>
<proteinExistence type="predicted"/>
<dbReference type="AlphaFoldDB" id="A0A559IHT9"/>
<reference evidence="4 5" key="1">
    <citation type="submission" date="2019-07" db="EMBL/GenBank/DDBJ databases">
        <authorList>
            <person name="Kim J."/>
        </authorList>
    </citation>
    <scope>NUCLEOTIDE SEQUENCE [LARGE SCALE GENOMIC DNA]</scope>
    <source>
        <strain evidence="4 5">N4</strain>
    </source>
</reference>
<dbReference type="Pfam" id="PF13524">
    <property type="entry name" value="Glyco_trans_1_2"/>
    <property type="match status" value="1"/>
</dbReference>
<evidence type="ECO:0000256" key="1">
    <source>
        <dbReference type="SAM" id="MobiDB-lite"/>
    </source>
</evidence>
<feature type="region of interest" description="Disordered" evidence="1">
    <location>
        <begin position="1"/>
        <end position="22"/>
    </location>
</feature>
<organism evidence="4 5">
    <name type="scientific">Paenibacillus agilis</name>
    <dbReference type="NCBI Taxonomy" id="3020863"/>
    <lineage>
        <taxon>Bacteria</taxon>
        <taxon>Bacillati</taxon>
        <taxon>Bacillota</taxon>
        <taxon>Bacilli</taxon>
        <taxon>Bacillales</taxon>
        <taxon>Paenibacillaceae</taxon>
        <taxon>Paenibacillus</taxon>
    </lineage>
</organism>
<protein>
    <submittedName>
        <fullName evidence="4">Glycosyltransferase</fullName>
    </submittedName>
</protein>
<feature type="domain" description="Spore protein YkvP/CgeB glycosyl transferase-like" evidence="3">
    <location>
        <begin position="202"/>
        <end position="360"/>
    </location>
</feature>
<evidence type="ECO:0000313" key="4">
    <source>
        <dbReference type="EMBL" id="TVX87181.1"/>
    </source>
</evidence>
<dbReference type="OrthoDB" id="110463at2"/>
<evidence type="ECO:0000313" key="5">
    <source>
        <dbReference type="Proteomes" id="UP000318102"/>
    </source>
</evidence>
<dbReference type="Pfam" id="PF12996">
    <property type="entry name" value="DUF3880"/>
    <property type="match status" value="1"/>
</dbReference>
<dbReference type="EMBL" id="VNJK01000004">
    <property type="protein sequence ID" value="TVX87181.1"/>
    <property type="molecule type" value="Genomic_DNA"/>
</dbReference>
<evidence type="ECO:0000259" key="2">
    <source>
        <dbReference type="Pfam" id="PF12996"/>
    </source>
</evidence>
<keyword evidence="5" id="KW-1185">Reference proteome</keyword>
<dbReference type="Proteomes" id="UP000318102">
    <property type="component" value="Unassembled WGS sequence"/>
</dbReference>
<dbReference type="InterPro" id="IPR055259">
    <property type="entry name" value="YkvP/CgeB_Glyco_trans-like"/>
</dbReference>
<accession>A0A559IHT9</accession>
<sequence>MQQVRQKERAKGRRDGFSSGYKHGYRLGTAEAVVSQIPMMPTNPSPMRILYIPQGFEAIDHGCSVALSKMSSAYAEAHPSRLVEEAQRFKPDLIVVLNALHVFPQEHPEHIIWAKQQGIRTAIWFVDDPYFTQDTAVLAPYYDFVFTHEQQCIPFYKQLGCRHVYHLPLAAATERFRPIRSDYRYCHDICFIGNGFWNRVAFFDSYAEQLMKYDICIAGGYWDRMVTHARWGDRLRSGWVPLDESVYYYNSSKIILNIHRPHEQGADNRNTFDLPAQSINPRTYEIAACGAFQLTDVRSDLTQMYTPGWDIETFQTGEELMQKIEYYLVHEEERMRIAMRSLQTTFMRHTFEHRVRHMLDVIERSYSVSGVALLN</sequence>
<dbReference type="InterPro" id="IPR024542">
    <property type="entry name" value="YkvP_N"/>
</dbReference>
<feature type="domain" description="Spore protein YkvP N-terminal" evidence="2">
    <location>
        <begin position="147"/>
        <end position="195"/>
    </location>
</feature>